<dbReference type="EMBL" id="QRTF01000054">
    <property type="protein sequence ID" value="RGQ44233.1"/>
    <property type="molecule type" value="Genomic_DNA"/>
</dbReference>
<dbReference type="InterPro" id="IPR010310">
    <property type="entry name" value="T7SS_ESAT-6-like"/>
</dbReference>
<proteinExistence type="predicted"/>
<dbReference type="Gene3D" id="1.10.287.1060">
    <property type="entry name" value="ESAT-6-like"/>
    <property type="match status" value="1"/>
</dbReference>
<organism evidence="1 2">
    <name type="scientific">Roseburia inulinivorans</name>
    <dbReference type="NCBI Taxonomy" id="360807"/>
    <lineage>
        <taxon>Bacteria</taxon>
        <taxon>Bacillati</taxon>
        <taxon>Bacillota</taxon>
        <taxon>Clostridia</taxon>
        <taxon>Lachnospirales</taxon>
        <taxon>Lachnospiraceae</taxon>
        <taxon>Roseburia</taxon>
    </lineage>
</organism>
<dbReference type="Proteomes" id="UP000283738">
    <property type="component" value="Unassembled WGS sequence"/>
</dbReference>
<sequence>MQIYHIIKILRRNKKMAVNKVDYEVLTSGVSVYSNQAGALDDVINSLVQMNGQLQDGWTNQTADAFIERFESEYKPALENARDAIQSISDFIQNYMQNRQDDDAQGAAAVRG</sequence>
<reference evidence="1 2" key="1">
    <citation type="submission" date="2018-08" db="EMBL/GenBank/DDBJ databases">
        <title>A genome reference for cultivated species of the human gut microbiota.</title>
        <authorList>
            <person name="Zou Y."/>
            <person name="Xue W."/>
            <person name="Luo G."/>
        </authorList>
    </citation>
    <scope>NUCLEOTIDE SEQUENCE [LARGE SCALE GENOMIC DNA]</scope>
    <source>
        <strain evidence="1 2">AF28-15</strain>
    </source>
</reference>
<gene>
    <name evidence="1" type="ORF">DWY96_16265</name>
</gene>
<evidence type="ECO:0000313" key="1">
    <source>
        <dbReference type="EMBL" id="RGQ44233.1"/>
    </source>
</evidence>
<dbReference type="Pfam" id="PF06013">
    <property type="entry name" value="WXG100"/>
    <property type="match status" value="1"/>
</dbReference>
<dbReference type="InterPro" id="IPR036689">
    <property type="entry name" value="ESAT-6-like_sf"/>
</dbReference>
<accession>A0A3R6BZ18</accession>
<dbReference type="SUPFAM" id="SSF140453">
    <property type="entry name" value="EsxAB dimer-like"/>
    <property type="match status" value="1"/>
</dbReference>
<name>A0A3R6BZ18_9FIRM</name>
<dbReference type="AlphaFoldDB" id="A0A3R6BZ18"/>
<evidence type="ECO:0000313" key="2">
    <source>
        <dbReference type="Proteomes" id="UP000283738"/>
    </source>
</evidence>
<comment type="caution">
    <text evidence="1">The sequence shown here is derived from an EMBL/GenBank/DDBJ whole genome shotgun (WGS) entry which is preliminary data.</text>
</comment>
<protein>
    <submittedName>
        <fullName evidence="1">WXG100 family type VII secretion target</fullName>
    </submittedName>
</protein>